<dbReference type="InterPro" id="IPR009056">
    <property type="entry name" value="Cyt_c-like_dom"/>
</dbReference>
<dbReference type="SUPFAM" id="SSF49785">
    <property type="entry name" value="Galactose-binding domain-like"/>
    <property type="match status" value="2"/>
</dbReference>
<feature type="compositionally biased region" description="Pro residues" evidence="5">
    <location>
        <begin position="320"/>
        <end position="342"/>
    </location>
</feature>
<keyword evidence="1 4" id="KW-0349">Heme</keyword>
<evidence type="ECO:0000256" key="6">
    <source>
        <dbReference type="SAM" id="SignalP"/>
    </source>
</evidence>
<dbReference type="EMBL" id="JBHSGB010000013">
    <property type="protein sequence ID" value="MFC4656314.1"/>
    <property type="molecule type" value="Genomic_DNA"/>
</dbReference>
<dbReference type="InterPro" id="IPR051395">
    <property type="entry name" value="Cytochrome_c_Peroxidase/MauG"/>
</dbReference>
<feature type="domain" description="F5/8 type C" evidence="7">
    <location>
        <begin position="172"/>
        <end position="313"/>
    </location>
</feature>
<feature type="chain" id="PRO_5047460801" evidence="6">
    <location>
        <begin position="38"/>
        <end position="1009"/>
    </location>
</feature>
<evidence type="ECO:0000313" key="9">
    <source>
        <dbReference type="EMBL" id="MFC4656314.1"/>
    </source>
</evidence>
<dbReference type="SUPFAM" id="SSF46626">
    <property type="entry name" value="Cytochrome c"/>
    <property type="match status" value="1"/>
</dbReference>
<evidence type="ECO:0000259" key="7">
    <source>
        <dbReference type="PROSITE" id="PS50022"/>
    </source>
</evidence>
<organism evidence="9 10">
    <name type="scientific">Rheinheimera marina</name>
    <dbReference type="NCBI Taxonomy" id="1774958"/>
    <lineage>
        <taxon>Bacteria</taxon>
        <taxon>Pseudomonadati</taxon>
        <taxon>Pseudomonadota</taxon>
        <taxon>Gammaproteobacteria</taxon>
        <taxon>Chromatiales</taxon>
        <taxon>Chromatiaceae</taxon>
        <taxon>Rheinheimera</taxon>
    </lineage>
</organism>
<reference evidence="10" key="1">
    <citation type="journal article" date="2019" name="Int. J. Syst. Evol. Microbiol.">
        <title>The Global Catalogue of Microorganisms (GCM) 10K type strain sequencing project: providing services to taxonomists for standard genome sequencing and annotation.</title>
        <authorList>
            <consortium name="The Broad Institute Genomics Platform"/>
            <consortium name="The Broad Institute Genome Sequencing Center for Infectious Disease"/>
            <person name="Wu L."/>
            <person name="Ma J."/>
        </authorList>
    </citation>
    <scope>NUCLEOTIDE SEQUENCE [LARGE SCALE GENOMIC DNA]</scope>
    <source>
        <strain evidence="10">DT28</strain>
    </source>
</reference>
<dbReference type="InterPro" id="IPR000421">
    <property type="entry name" value="FA58C"/>
</dbReference>
<feature type="region of interest" description="Disordered" evidence="5">
    <location>
        <begin position="313"/>
        <end position="345"/>
    </location>
</feature>
<dbReference type="Pfam" id="PF06537">
    <property type="entry name" value="DHOR"/>
    <property type="match status" value="1"/>
</dbReference>
<name>A0ABV9JQ30_9GAMM</name>
<evidence type="ECO:0000256" key="2">
    <source>
        <dbReference type="ARBA" id="ARBA00022723"/>
    </source>
</evidence>
<accession>A0ABV9JQ30</accession>
<dbReference type="InterPro" id="IPR008979">
    <property type="entry name" value="Galactose-bd-like_sf"/>
</dbReference>
<keyword evidence="6" id="KW-0732">Signal</keyword>
<evidence type="ECO:0000256" key="5">
    <source>
        <dbReference type="SAM" id="MobiDB-lite"/>
    </source>
</evidence>
<gene>
    <name evidence="9" type="ORF">ACFO3I_14960</name>
</gene>
<feature type="signal peptide" evidence="6">
    <location>
        <begin position="1"/>
        <end position="37"/>
    </location>
</feature>
<protein>
    <submittedName>
        <fullName evidence="9">Di-heme oxidoredictase family protein</fullName>
    </submittedName>
</protein>
<evidence type="ECO:0000256" key="4">
    <source>
        <dbReference type="PROSITE-ProRule" id="PRU00433"/>
    </source>
</evidence>
<evidence type="ECO:0000256" key="3">
    <source>
        <dbReference type="ARBA" id="ARBA00023004"/>
    </source>
</evidence>
<dbReference type="InterPro" id="IPR036909">
    <property type="entry name" value="Cyt_c-like_dom_sf"/>
</dbReference>
<dbReference type="Proteomes" id="UP001595962">
    <property type="component" value="Unassembled WGS sequence"/>
</dbReference>
<feature type="domain" description="Cytochrome c" evidence="8">
    <location>
        <begin position="874"/>
        <end position="1009"/>
    </location>
</feature>
<dbReference type="PANTHER" id="PTHR30600">
    <property type="entry name" value="CYTOCHROME C PEROXIDASE-RELATED"/>
    <property type="match status" value="1"/>
</dbReference>
<evidence type="ECO:0000259" key="8">
    <source>
        <dbReference type="PROSITE" id="PS51007"/>
    </source>
</evidence>
<sequence>MDSHTRTTGRIANYLGGQPLSRGLLAILLLSAGAASADEQNLALNKKVTASTELRRAKLAVDGDSNSRWESVHKVAPSWLAVDLGSISHISQVQIDWEDANAEIYELQGSDDNEHWTTVSTQTGGQKGNRTDSIELDVKLRYLRIFATKHAAHNGYGFSIWELRVLGTEGETQAPPADVPPAGSINLAKGKTSYASSHLQSSSRAVDGNADSRWESEHSETSAWLSVDLGSVSPIQQVAIHWEAANAAAYQIQGSLDNSQWSTLASPYIDEFGNRTDRFDLSASYRYLRVLAQSRSSGNAWGYSIRELEVFGPEAEPTDPTEPPEPTDPGTPTEPEPEPVPLPEGALPLFPANTEVIEKIQYKEADGTLVTLMGARPTERHARERGEAWDAPDQGPGRYLTFPPFYFQNRTFGLEIRDSIPAGGNSIEVWLHVNEGSFRGTTFSLFRNIENPDVRDFGWSLNYGFNNPNEDGQPLCHAGKRECMMSFNSNWRTSPHSPLKVGDKIELAPAPRLLTPVIDGGGERYYSFEQLYIVGVGLRPWYGVVPNLDSEPLPEHTLLGGETSVSYNYSEEPFRMFQQMANNIGIGNTMRFVKGRRLFHSSFLSGIHSESPTQNPVFTEHQNQLGPRYNNERCIGCHLNNGRSLTLQPGKTLETYSVFTGTMQNNQLLPDPVYGLNIQSKSRDPQAADFNVYLTGYQTELRTLADGSQVELQKPLYEFKGPVPELYSVRQAPQVIGMGLLEAIPEQAILANVDINDANGDGVKGVAHWVQNPETGARQLGRFGWKATKISARHQAAEALLQDMGVTSPVYPQRSCQKAANDCQQSTGSSAVSETELQQLSQYLGLLGVPAQRSLRSGYPAGIRVSPEHDVNPELIQQGKQLFVQSQCVACHTASFTTGNNHPLAELRNQKIQPYSDLLLHDMGPGLADTLPQGDASASMWRTAPLWGLGSLSYVQGGADNVRYLHDGRARTLDEAILWHGGEATQSRSLYEQLTAEQRAAVKTFLNSL</sequence>
<dbReference type="Pfam" id="PF22633">
    <property type="entry name" value="F5_F8_type_C_2"/>
    <property type="match status" value="2"/>
</dbReference>
<keyword evidence="2 4" id="KW-0479">Metal-binding</keyword>
<dbReference type="PROSITE" id="PS51007">
    <property type="entry name" value="CYTC"/>
    <property type="match status" value="1"/>
</dbReference>
<feature type="domain" description="F5/8 type C" evidence="7">
    <location>
        <begin position="25"/>
        <end position="168"/>
    </location>
</feature>
<evidence type="ECO:0000256" key="1">
    <source>
        <dbReference type="ARBA" id="ARBA00022617"/>
    </source>
</evidence>
<keyword evidence="10" id="KW-1185">Reference proteome</keyword>
<comment type="caution">
    <text evidence="9">The sequence shown here is derived from an EMBL/GenBank/DDBJ whole genome shotgun (WGS) entry which is preliminary data.</text>
</comment>
<evidence type="ECO:0000313" key="10">
    <source>
        <dbReference type="Proteomes" id="UP001595962"/>
    </source>
</evidence>
<keyword evidence="3 4" id="KW-0408">Iron</keyword>
<dbReference type="Gene3D" id="1.10.760.10">
    <property type="entry name" value="Cytochrome c-like domain"/>
    <property type="match status" value="1"/>
</dbReference>
<dbReference type="InterPro" id="IPR010538">
    <property type="entry name" value="DHOR"/>
</dbReference>
<dbReference type="RefSeq" id="WP_377335248.1">
    <property type="nucleotide sequence ID" value="NZ_JBHSGB010000013.1"/>
</dbReference>
<dbReference type="PANTHER" id="PTHR30600:SF4">
    <property type="entry name" value="CYTOCHROME C DOMAIN-CONTAINING PROTEIN"/>
    <property type="match status" value="1"/>
</dbReference>
<proteinExistence type="predicted"/>
<dbReference type="Gene3D" id="2.60.120.260">
    <property type="entry name" value="Galactose-binding domain-like"/>
    <property type="match status" value="2"/>
</dbReference>
<dbReference type="PROSITE" id="PS50022">
    <property type="entry name" value="FA58C_3"/>
    <property type="match status" value="2"/>
</dbReference>